<organism evidence="2 3">
    <name type="scientific">Fonsecaea erecta</name>
    <dbReference type="NCBI Taxonomy" id="1367422"/>
    <lineage>
        <taxon>Eukaryota</taxon>
        <taxon>Fungi</taxon>
        <taxon>Dikarya</taxon>
        <taxon>Ascomycota</taxon>
        <taxon>Pezizomycotina</taxon>
        <taxon>Eurotiomycetes</taxon>
        <taxon>Chaetothyriomycetidae</taxon>
        <taxon>Chaetothyriales</taxon>
        <taxon>Herpotrichiellaceae</taxon>
        <taxon>Fonsecaea</taxon>
    </lineage>
</organism>
<evidence type="ECO:0000256" key="1">
    <source>
        <dbReference type="SAM" id="MobiDB-lite"/>
    </source>
</evidence>
<evidence type="ECO:0000313" key="3">
    <source>
        <dbReference type="Proteomes" id="UP000078343"/>
    </source>
</evidence>
<evidence type="ECO:0000313" key="2">
    <source>
        <dbReference type="EMBL" id="OAP55222.1"/>
    </source>
</evidence>
<reference evidence="2 3" key="1">
    <citation type="submission" date="2016-04" db="EMBL/GenBank/DDBJ databases">
        <title>Draft genome of Fonsecaea erecta CBS 125763.</title>
        <authorList>
            <person name="Weiss V.A."/>
            <person name="Vicente V.A."/>
            <person name="Raittz R.T."/>
            <person name="Moreno L.F."/>
            <person name="De Souza E.M."/>
            <person name="Pedrosa F.O."/>
            <person name="Steffens M.B."/>
            <person name="Faoro H."/>
            <person name="Tadra-Sfeir M.Z."/>
            <person name="Najafzadeh M.J."/>
            <person name="Felipe M.S."/>
            <person name="Teixeira M."/>
            <person name="Sun J."/>
            <person name="Xi L."/>
            <person name="Gomes R."/>
            <person name="De Azevedo C.M."/>
            <person name="Salgado C.G."/>
            <person name="Da Silva M.B."/>
            <person name="Nascimento M.F."/>
            <person name="Queiroz-Telles F."/>
            <person name="Attili D.S."/>
            <person name="Gorbushina A."/>
        </authorList>
    </citation>
    <scope>NUCLEOTIDE SEQUENCE [LARGE SCALE GENOMIC DNA]</scope>
    <source>
        <strain evidence="2 3">CBS 125763</strain>
    </source>
</reference>
<dbReference type="AlphaFoldDB" id="A0A178Z691"/>
<feature type="region of interest" description="Disordered" evidence="1">
    <location>
        <begin position="477"/>
        <end position="504"/>
    </location>
</feature>
<accession>A0A178Z691</accession>
<feature type="compositionally biased region" description="Polar residues" evidence="1">
    <location>
        <begin position="495"/>
        <end position="504"/>
    </location>
</feature>
<feature type="compositionally biased region" description="Basic and acidic residues" evidence="1">
    <location>
        <begin position="116"/>
        <end position="127"/>
    </location>
</feature>
<dbReference type="OrthoDB" id="4708870at2759"/>
<proteinExistence type="predicted"/>
<dbReference type="RefSeq" id="XP_018688589.1">
    <property type="nucleotide sequence ID" value="XM_018842428.1"/>
</dbReference>
<protein>
    <submittedName>
        <fullName evidence="2">Uncharacterized protein</fullName>
    </submittedName>
</protein>
<name>A0A178Z691_9EURO</name>
<dbReference type="GeneID" id="30015090"/>
<feature type="region of interest" description="Disordered" evidence="1">
    <location>
        <begin position="116"/>
        <end position="145"/>
    </location>
</feature>
<keyword evidence="3" id="KW-1185">Reference proteome</keyword>
<dbReference type="Proteomes" id="UP000078343">
    <property type="component" value="Unassembled WGS sequence"/>
</dbReference>
<gene>
    <name evidence="2" type="ORF">AYL99_10922</name>
</gene>
<sequence>MGGSVFKPEGLSTPRMPPTVYNSVLSRAEELLRVHFKLVGHAIEAPAKSSYGDIDILVAEPFVRNVTAGREVGHFLANLLGAEKWKKMSGTSAYHFALKWPEEFEDLLMTEERTVQVPGDNEHRPREAGAQLSEQEEQETAFKGDKADTNNVAASVAATSPTTVDSCTVSSLPMRLGSTQKHIQLDVSIMPTSEYFRWHSFLQAHGDLWQMLGGVLRRFGITPTTRGLFLRIKEVEMHNKEQARVLMSNDPATVLEFLGLDRERYWQMFGSWEELMDYVASCRFHDPARWKDWPKHDQRSEGETKEEIDTTAVLLKANDRQRAAKRPLFAYWIKEYLPAHIDEPPGKSALLTREDVVEDAKNYFGVEFANRFEARKKKMVRQIKVDKLWADIRKSLPVEGPEIGYVMKGMKREIVGHREEQPAELEKLEGSDEVRMAYEAGRFDDVLKWATLNWNELGQRQKRLDLEMSRVHLLEKLNSGGQQRKGNGRKIAQQEALSPSSAPT</sequence>
<dbReference type="STRING" id="1367422.A0A178Z691"/>
<dbReference type="EMBL" id="LVYI01000012">
    <property type="protein sequence ID" value="OAP55222.1"/>
    <property type="molecule type" value="Genomic_DNA"/>
</dbReference>
<comment type="caution">
    <text evidence="2">The sequence shown here is derived from an EMBL/GenBank/DDBJ whole genome shotgun (WGS) entry which is preliminary data.</text>
</comment>